<dbReference type="InterPro" id="IPR007849">
    <property type="entry name" value="ATP10"/>
</dbReference>
<dbReference type="GO" id="GO:0005743">
    <property type="term" value="C:mitochondrial inner membrane"/>
    <property type="evidence" value="ECO:0007669"/>
    <property type="project" value="TreeGrafter"/>
</dbReference>
<dbReference type="PANTHER" id="PTHR28106:SF1">
    <property type="entry name" value="MITOCHONDRIAL ATPASE COMPLEX SUBUNIT ATP10"/>
    <property type="match status" value="1"/>
</dbReference>
<gene>
    <name evidence="2" type="ORF">TD95_002597</name>
</gene>
<dbReference type="GO" id="GO:0033615">
    <property type="term" value="P:mitochondrial proton-transporting ATP synthase complex assembly"/>
    <property type="evidence" value="ECO:0007669"/>
    <property type="project" value="TreeGrafter"/>
</dbReference>
<feature type="compositionally biased region" description="Pro residues" evidence="1">
    <location>
        <begin position="33"/>
        <end position="47"/>
    </location>
</feature>
<evidence type="ECO:0000313" key="2">
    <source>
        <dbReference type="EMBL" id="KKA30751.1"/>
    </source>
</evidence>
<dbReference type="OrthoDB" id="17089at2759"/>
<dbReference type="Proteomes" id="UP000033483">
    <property type="component" value="Unassembled WGS sequence"/>
</dbReference>
<evidence type="ECO:0000256" key="1">
    <source>
        <dbReference type="SAM" id="MobiDB-lite"/>
    </source>
</evidence>
<evidence type="ECO:0000313" key="3">
    <source>
        <dbReference type="Proteomes" id="UP000033483"/>
    </source>
</evidence>
<dbReference type="AlphaFoldDB" id="A0A0F4ZKU1"/>
<comment type="caution">
    <text evidence="2">The sequence shown here is derived from an EMBL/GenBank/DDBJ whole genome shotgun (WGS) entry which is preliminary data.</text>
</comment>
<organism evidence="2 3">
    <name type="scientific">Thielaviopsis punctulata</name>
    <dbReference type="NCBI Taxonomy" id="72032"/>
    <lineage>
        <taxon>Eukaryota</taxon>
        <taxon>Fungi</taxon>
        <taxon>Dikarya</taxon>
        <taxon>Ascomycota</taxon>
        <taxon>Pezizomycotina</taxon>
        <taxon>Sordariomycetes</taxon>
        <taxon>Hypocreomycetidae</taxon>
        <taxon>Microascales</taxon>
        <taxon>Ceratocystidaceae</taxon>
        <taxon>Thielaviopsis</taxon>
    </lineage>
</organism>
<keyword evidence="3" id="KW-1185">Reference proteome</keyword>
<dbReference type="Pfam" id="PF05176">
    <property type="entry name" value="ATP-synt_10"/>
    <property type="match status" value="1"/>
</dbReference>
<name>A0A0F4ZKU1_9PEZI</name>
<dbReference type="EMBL" id="LAEV01000270">
    <property type="protein sequence ID" value="KKA30751.1"/>
    <property type="molecule type" value="Genomic_DNA"/>
</dbReference>
<proteinExistence type="predicted"/>
<feature type="region of interest" description="Disordered" evidence="1">
    <location>
        <begin position="29"/>
        <end position="91"/>
    </location>
</feature>
<reference evidence="2 3" key="1">
    <citation type="submission" date="2015-03" db="EMBL/GenBank/DDBJ databases">
        <authorList>
            <person name="Radwan O."/>
            <person name="Al-Naeli F.A."/>
            <person name="Rendon G.A."/>
            <person name="Fields C."/>
        </authorList>
    </citation>
    <scope>NUCLEOTIDE SEQUENCE [LARGE SCALE GENOMIC DNA]</scope>
    <source>
        <strain evidence="2">CR-DP1</strain>
    </source>
</reference>
<sequence>MSSHIVSKRLIPTASKRISTAAFSTGVARFAPDAPPEAQPKPAPKPKPVQESAVISAPRSYGKKVNEFTPQPLPKPIGMLSPPRPGQNTGIDTRSIQQKREDLTNWDKHLERREFLKTKIARPYFRDWDNIKFHDGKSFIAPIRVFRADKSLYFPNLHGLTLEKIGLERDSTPLFTGNLSVVALFSGRWAENQIDTWLNPSQNPELAEVLKNNPEAQVVRFNVEENSIKAWLIKLYMGSLRKTLSEEDWNKYFVVKKGITDEIREHIGFLNSKVGYVYIVDQHCRIRWAGSGPAHPIENESLAKGLQYVVDEFKKEQAEIAAKKATTKAEKE</sequence>
<protein>
    <submittedName>
        <fullName evidence="2">Uncharacterized protein</fullName>
    </submittedName>
</protein>
<dbReference type="PANTHER" id="PTHR28106">
    <property type="entry name" value="MITOCHONDRIAL ATPASE COMPLEX SUBUNIT ATP10"/>
    <property type="match status" value="1"/>
</dbReference>
<accession>A0A0F4ZKU1</accession>